<dbReference type="Proteomes" id="UP000321412">
    <property type="component" value="Unassembled WGS sequence"/>
</dbReference>
<accession>A0A5C6XBK9</accession>
<evidence type="ECO:0000259" key="1">
    <source>
        <dbReference type="PROSITE" id="PS51819"/>
    </source>
</evidence>
<protein>
    <submittedName>
        <fullName evidence="2">VOC family protein</fullName>
    </submittedName>
</protein>
<dbReference type="PROSITE" id="PS51819">
    <property type="entry name" value="VOC"/>
    <property type="match status" value="1"/>
</dbReference>
<dbReference type="AlphaFoldDB" id="A0A5C6XBK9"/>
<dbReference type="PANTHER" id="PTHR33993:SF5">
    <property type="entry name" value="GLYOXALASE"/>
    <property type="match status" value="1"/>
</dbReference>
<dbReference type="InterPro" id="IPR037523">
    <property type="entry name" value="VOC_core"/>
</dbReference>
<reference evidence="2 3" key="1">
    <citation type="submission" date="2019-08" db="EMBL/GenBank/DDBJ databases">
        <title>Bradymonadales sp. TMQ4.</title>
        <authorList>
            <person name="Liang Q."/>
        </authorList>
    </citation>
    <scope>NUCLEOTIDE SEQUENCE [LARGE SCALE GENOMIC DNA]</scope>
    <source>
        <strain evidence="2 3">TMQ4</strain>
    </source>
</reference>
<dbReference type="Pfam" id="PF18029">
    <property type="entry name" value="Glyoxalase_6"/>
    <property type="match status" value="1"/>
</dbReference>
<dbReference type="Gene3D" id="3.10.180.10">
    <property type="entry name" value="2,3-Dihydroxybiphenyl 1,2-Dioxygenase, domain 1"/>
    <property type="match status" value="1"/>
</dbReference>
<dbReference type="SUPFAM" id="SSF54593">
    <property type="entry name" value="Glyoxalase/Bleomycin resistance protein/Dihydroxybiphenyl dioxygenase"/>
    <property type="match status" value="1"/>
</dbReference>
<dbReference type="CDD" id="cd06587">
    <property type="entry name" value="VOC"/>
    <property type="match status" value="1"/>
</dbReference>
<dbReference type="RefSeq" id="WP_146979736.1">
    <property type="nucleotide sequence ID" value="NZ_VOSM01000001.1"/>
</dbReference>
<dbReference type="InterPro" id="IPR052164">
    <property type="entry name" value="Anthracycline_SecMetBiosynth"/>
</dbReference>
<keyword evidence="3" id="KW-1185">Reference proteome</keyword>
<dbReference type="PANTHER" id="PTHR33993">
    <property type="entry name" value="GLYOXALASE-RELATED"/>
    <property type="match status" value="1"/>
</dbReference>
<gene>
    <name evidence="2" type="ORF">FRC98_02605</name>
</gene>
<feature type="domain" description="VOC" evidence="1">
    <location>
        <begin position="6"/>
        <end position="121"/>
    </location>
</feature>
<dbReference type="InterPro" id="IPR029068">
    <property type="entry name" value="Glyas_Bleomycin-R_OHBP_Dase"/>
</dbReference>
<dbReference type="OrthoDB" id="9799428at2"/>
<evidence type="ECO:0000313" key="3">
    <source>
        <dbReference type="Proteomes" id="UP000321412"/>
    </source>
</evidence>
<sequence length="130" mass="14804">MARVTGIGGIFFRANDPKALQAWYVEHLGLPDFDGYVIFQNKEETQPEAYSIFAPFKKDTEYFGSERQAFMINFRVDDLHAMLQSLRDAGVEVDAKTEDSEFGKFGWAVDPEGNRFELWEPPAVPYSPDA</sequence>
<name>A0A5C6XBK9_9DELT</name>
<evidence type="ECO:0000313" key="2">
    <source>
        <dbReference type="EMBL" id="TXD39307.1"/>
    </source>
</evidence>
<comment type="caution">
    <text evidence="2">The sequence shown here is derived from an EMBL/GenBank/DDBJ whole genome shotgun (WGS) entry which is preliminary data.</text>
</comment>
<proteinExistence type="predicted"/>
<organism evidence="2 3">
    <name type="scientific">Lujinxingia vulgaris</name>
    <dbReference type="NCBI Taxonomy" id="2600176"/>
    <lineage>
        <taxon>Bacteria</taxon>
        <taxon>Deltaproteobacteria</taxon>
        <taxon>Bradymonadales</taxon>
        <taxon>Lujinxingiaceae</taxon>
        <taxon>Lujinxingia</taxon>
    </lineage>
</organism>
<dbReference type="InterPro" id="IPR041581">
    <property type="entry name" value="Glyoxalase_6"/>
</dbReference>
<dbReference type="EMBL" id="VOSM01000001">
    <property type="protein sequence ID" value="TXD39307.1"/>
    <property type="molecule type" value="Genomic_DNA"/>
</dbReference>